<feature type="compositionally biased region" description="Basic and acidic residues" evidence="1">
    <location>
        <begin position="220"/>
        <end position="238"/>
    </location>
</feature>
<proteinExistence type="predicted"/>
<dbReference type="InterPro" id="IPR051828">
    <property type="entry name" value="HAD-like_hydrolase_domain"/>
</dbReference>
<sequence>MPNPKPSRKNLLIAFDAFGTLFTPRAPIGALYGEIARKHGICSDVSDEEIMRSFKKAYKHNATARPNFGKEVGMDPTAWWSSLITETFTPFLPSATTTTVPPALPHRLIPDLLTRFASRDGYTLYDDVVPLFTTLRAARNNTNTTTTTTAAAAAAATRRPRRKIVTAVLTNSDDRVAGILRSFGLRVGHTDPKTVERMMVVVGAAAGRAEAPVMEAPLGGKKEEKEKNVEEGKEGREEGGEESLGDGDSDNDIDFVLTSYDCGYEKPHRAMFDAARRLAVARYGADRGRGRDRAGRVVVGEEEAEAEAEDGSGGGDDGFGEWEAVYVGDEVDKDVVGAENAGWAPAFLVDREGLLGDAAGGVVTRRDVGGHGEKEVRVLRDLRELQSYVLG</sequence>
<feature type="region of interest" description="Disordered" evidence="1">
    <location>
        <begin position="294"/>
        <end position="318"/>
    </location>
</feature>
<feature type="compositionally biased region" description="Acidic residues" evidence="1">
    <location>
        <begin position="239"/>
        <end position="252"/>
    </location>
</feature>
<gene>
    <name evidence="2" type="ORF">BKCO1_200050</name>
</gene>
<dbReference type="PANTHER" id="PTHR46191">
    <property type="match status" value="1"/>
</dbReference>
<dbReference type="Gene3D" id="3.40.50.1000">
    <property type="entry name" value="HAD superfamily/HAD-like"/>
    <property type="match status" value="1"/>
</dbReference>
<dbReference type="Gene3D" id="1.10.150.720">
    <property type="entry name" value="Haloacid dehalogenase-like hydrolase"/>
    <property type="match status" value="1"/>
</dbReference>
<dbReference type="SUPFAM" id="SSF56784">
    <property type="entry name" value="HAD-like"/>
    <property type="match status" value="1"/>
</dbReference>
<dbReference type="RefSeq" id="XP_020134975.1">
    <property type="nucleotide sequence ID" value="XM_020272553.1"/>
</dbReference>
<protein>
    <submittedName>
        <fullName evidence="2">Haloacid dehalogenase</fullName>
    </submittedName>
</protein>
<evidence type="ECO:0000313" key="3">
    <source>
        <dbReference type="Proteomes" id="UP000183809"/>
    </source>
</evidence>
<dbReference type="InterPro" id="IPR023214">
    <property type="entry name" value="HAD_sf"/>
</dbReference>
<dbReference type="PANTHER" id="PTHR46191:SF2">
    <property type="entry name" value="HALOACID DEHALOGENASE-LIKE HYDROLASE DOMAIN-CONTAINING PROTEIN 3"/>
    <property type="match status" value="1"/>
</dbReference>
<dbReference type="GO" id="GO:0005634">
    <property type="term" value="C:nucleus"/>
    <property type="evidence" value="ECO:0007669"/>
    <property type="project" value="TreeGrafter"/>
</dbReference>
<dbReference type="InterPro" id="IPR044924">
    <property type="entry name" value="HAD-SF_hydro_IA_REG-2-like_cap"/>
</dbReference>
<name>A0A1J9SJQ6_9PEZI</name>
<feature type="compositionally biased region" description="Acidic residues" evidence="1">
    <location>
        <begin position="300"/>
        <end position="310"/>
    </location>
</feature>
<evidence type="ECO:0000313" key="2">
    <source>
        <dbReference type="EMBL" id="OJD39988.1"/>
    </source>
</evidence>
<dbReference type="AlphaFoldDB" id="A0A1J9SJQ6"/>
<reference evidence="2 3" key="1">
    <citation type="submission" date="2016-10" db="EMBL/GenBank/DDBJ databases">
        <title>Proteomics and genomics reveal pathogen-plant mechanisms compatible with a hemibiotrophic lifestyle of Diplodia corticola.</title>
        <authorList>
            <person name="Fernandes I."/>
            <person name="De Jonge R."/>
            <person name="Van De Peer Y."/>
            <person name="Devreese B."/>
            <person name="Alves A."/>
            <person name="Esteves A.C."/>
        </authorList>
    </citation>
    <scope>NUCLEOTIDE SEQUENCE [LARGE SCALE GENOMIC DNA]</scope>
    <source>
        <strain evidence="2 3">CBS 112549</strain>
    </source>
</reference>
<dbReference type="OrthoDB" id="444127at2759"/>
<dbReference type="Proteomes" id="UP000183809">
    <property type="component" value="Unassembled WGS sequence"/>
</dbReference>
<dbReference type="STRING" id="236234.A0A1J9SJQ6"/>
<dbReference type="InterPro" id="IPR036412">
    <property type="entry name" value="HAD-like_sf"/>
</dbReference>
<feature type="region of interest" description="Disordered" evidence="1">
    <location>
        <begin position="213"/>
        <end position="252"/>
    </location>
</feature>
<organism evidence="2 3">
    <name type="scientific">Diplodia corticola</name>
    <dbReference type="NCBI Taxonomy" id="236234"/>
    <lineage>
        <taxon>Eukaryota</taxon>
        <taxon>Fungi</taxon>
        <taxon>Dikarya</taxon>
        <taxon>Ascomycota</taxon>
        <taxon>Pezizomycotina</taxon>
        <taxon>Dothideomycetes</taxon>
        <taxon>Dothideomycetes incertae sedis</taxon>
        <taxon>Botryosphaeriales</taxon>
        <taxon>Botryosphaeriaceae</taxon>
        <taxon>Diplodia</taxon>
    </lineage>
</organism>
<accession>A0A1J9SJQ6</accession>
<dbReference type="EMBL" id="MNUE01000002">
    <property type="protein sequence ID" value="OJD39988.1"/>
    <property type="molecule type" value="Genomic_DNA"/>
</dbReference>
<dbReference type="GeneID" id="31012812"/>
<comment type="caution">
    <text evidence="2">The sequence shown here is derived from an EMBL/GenBank/DDBJ whole genome shotgun (WGS) entry which is preliminary data.</text>
</comment>
<evidence type="ECO:0000256" key="1">
    <source>
        <dbReference type="SAM" id="MobiDB-lite"/>
    </source>
</evidence>
<keyword evidence="3" id="KW-1185">Reference proteome</keyword>